<proteinExistence type="predicted"/>
<gene>
    <name evidence="1" type="ORF">HJG60_010925</name>
</gene>
<organism evidence="1 2">
    <name type="scientific">Phyllostomus discolor</name>
    <name type="common">pale spear-nosed bat</name>
    <dbReference type="NCBI Taxonomy" id="89673"/>
    <lineage>
        <taxon>Eukaryota</taxon>
        <taxon>Metazoa</taxon>
        <taxon>Chordata</taxon>
        <taxon>Craniata</taxon>
        <taxon>Vertebrata</taxon>
        <taxon>Euteleostomi</taxon>
        <taxon>Mammalia</taxon>
        <taxon>Eutheria</taxon>
        <taxon>Laurasiatheria</taxon>
        <taxon>Chiroptera</taxon>
        <taxon>Yangochiroptera</taxon>
        <taxon>Phyllostomidae</taxon>
        <taxon>Phyllostominae</taxon>
        <taxon>Phyllostomus</taxon>
    </lineage>
</organism>
<evidence type="ECO:0000313" key="1">
    <source>
        <dbReference type="EMBL" id="KAF6109699.1"/>
    </source>
</evidence>
<evidence type="ECO:0000313" key="2">
    <source>
        <dbReference type="Proteomes" id="UP000664940"/>
    </source>
</evidence>
<dbReference type="AlphaFoldDB" id="A0A834EAB8"/>
<accession>A0A834EAB8</accession>
<reference evidence="1 2" key="1">
    <citation type="journal article" date="2020" name="Nature">
        <title>Six reference-quality genomes reveal evolution of bat adaptations.</title>
        <authorList>
            <person name="Jebb D."/>
            <person name="Huang Z."/>
            <person name="Pippel M."/>
            <person name="Hughes G.M."/>
            <person name="Lavrichenko K."/>
            <person name="Devanna P."/>
            <person name="Winkler S."/>
            <person name="Jermiin L.S."/>
            <person name="Skirmuntt E.C."/>
            <person name="Katzourakis A."/>
            <person name="Burkitt-Gray L."/>
            <person name="Ray D.A."/>
            <person name="Sullivan K.A.M."/>
            <person name="Roscito J.G."/>
            <person name="Kirilenko B.M."/>
            <person name="Davalos L.M."/>
            <person name="Corthals A.P."/>
            <person name="Power M.L."/>
            <person name="Jones G."/>
            <person name="Ransome R.D."/>
            <person name="Dechmann D.K.N."/>
            <person name="Locatelli A.G."/>
            <person name="Puechmaille S.J."/>
            <person name="Fedrigo O."/>
            <person name="Jarvis E.D."/>
            <person name="Hiller M."/>
            <person name="Vernes S.C."/>
            <person name="Myers E.W."/>
            <person name="Teeling E.C."/>
        </authorList>
    </citation>
    <scope>NUCLEOTIDE SEQUENCE [LARGE SCALE GENOMIC DNA]</scope>
    <source>
        <strain evidence="1">Bat1K_MPI-CBG_1</strain>
    </source>
</reference>
<sequence length="175" mass="19707">MDVPLNKPLLTRRLIYCFSWSSTSAGSGTEFYRVLLVQTRAHLLLSPHIPSPARPATSKSFYQFSSVWPQEKHPVSLNQQCSNYHVETNSLSIFSTFNPQLLVIFSFFCIGSHGNKPVGRASVTLLLAFCTLQNPFSDPQASIIIKGQEETNSLANIFHLFPYHCIYPPSPNYPR</sequence>
<comment type="caution">
    <text evidence="1">The sequence shown here is derived from an EMBL/GenBank/DDBJ whole genome shotgun (WGS) entry which is preliminary data.</text>
</comment>
<name>A0A834EAB8_9CHIR</name>
<dbReference type="EMBL" id="JABVXQ010000005">
    <property type="protein sequence ID" value="KAF6109699.1"/>
    <property type="molecule type" value="Genomic_DNA"/>
</dbReference>
<protein>
    <submittedName>
        <fullName evidence="1">Uncharacterized protein</fullName>
    </submittedName>
</protein>
<dbReference type="Proteomes" id="UP000664940">
    <property type="component" value="Unassembled WGS sequence"/>
</dbReference>